<reference evidence="15" key="1">
    <citation type="submission" date="2018-05" db="EMBL/GenBank/DDBJ databases">
        <authorList>
            <person name="Lanie J.A."/>
            <person name="Ng W.-L."/>
            <person name="Kazmierczak K.M."/>
            <person name="Andrzejewski T.M."/>
            <person name="Davidsen T.M."/>
            <person name="Wayne K.J."/>
            <person name="Tettelin H."/>
            <person name="Glass J.I."/>
            <person name="Rusch D."/>
            <person name="Podicherti R."/>
            <person name="Tsui H.-C.T."/>
            <person name="Winkler M.E."/>
        </authorList>
    </citation>
    <scope>NUCLEOTIDE SEQUENCE</scope>
</reference>
<proteinExistence type="inferred from homology"/>
<keyword evidence="12" id="KW-1208">Phospholipid metabolism</keyword>
<comment type="similarity">
    <text evidence="2">Belongs to the CDS family.</text>
</comment>
<feature type="transmembrane region" description="Helical" evidence="14">
    <location>
        <begin position="507"/>
        <end position="528"/>
    </location>
</feature>
<protein>
    <recommendedName>
        <fullName evidence="16">Phosphatidate cytidylyltransferase</fullName>
    </recommendedName>
</protein>
<comment type="subcellular location">
    <subcellularLocation>
        <location evidence="1">Cell membrane</location>
        <topology evidence="1">Multi-pass membrane protein</topology>
    </subcellularLocation>
</comment>
<dbReference type="GO" id="GO:0004605">
    <property type="term" value="F:phosphatidate cytidylyltransferase activity"/>
    <property type="evidence" value="ECO:0007669"/>
    <property type="project" value="TreeGrafter"/>
</dbReference>
<evidence type="ECO:0000256" key="3">
    <source>
        <dbReference type="ARBA" id="ARBA00022475"/>
    </source>
</evidence>
<evidence type="ECO:0000256" key="4">
    <source>
        <dbReference type="ARBA" id="ARBA00022516"/>
    </source>
</evidence>
<evidence type="ECO:0000256" key="1">
    <source>
        <dbReference type="ARBA" id="ARBA00004651"/>
    </source>
</evidence>
<evidence type="ECO:0008006" key="16">
    <source>
        <dbReference type="Google" id="ProtNLM"/>
    </source>
</evidence>
<organism evidence="15">
    <name type="scientific">marine metagenome</name>
    <dbReference type="NCBI Taxonomy" id="408172"/>
    <lineage>
        <taxon>unclassified sequences</taxon>
        <taxon>metagenomes</taxon>
        <taxon>ecological metagenomes</taxon>
    </lineage>
</organism>
<feature type="transmembrane region" description="Helical" evidence="14">
    <location>
        <begin position="451"/>
        <end position="471"/>
    </location>
</feature>
<dbReference type="GO" id="GO:0005886">
    <property type="term" value="C:plasma membrane"/>
    <property type="evidence" value="ECO:0007669"/>
    <property type="project" value="UniProtKB-SubCell"/>
</dbReference>
<keyword evidence="9" id="KW-0443">Lipid metabolism</keyword>
<keyword evidence="5" id="KW-0808">Transferase</keyword>
<feature type="compositionally biased region" description="Basic and acidic residues" evidence="13">
    <location>
        <begin position="361"/>
        <end position="370"/>
    </location>
</feature>
<feature type="region of interest" description="Disordered" evidence="13">
    <location>
        <begin position="121"/>
        <end position="144"/>
    </location>
</feature>
<evidence type="ECO:0000256" key="12">
    <source>
        <dbReference type="ARBA" id="ARBA00023264"/>
    </source>
</evidence>
<gene>
    <name evidence="15" type="ORF">METZ01_LOCUS31912</name>
</gene>
<keyword evidence="10 14" id="KW-0472">Membrane</keyword>
<keyword evidence="7" id="KW-0548">Nucleotidyltransferase</keyword>
<evidence type="ECO:0000256" key="7">
    <source>
        <dbReference type="ARBA" id="ARBA00022695"/>
    </source>
</evidence>
<keyword evidence="6 14" id="KW-0812">Transmembrane</keyword>
<dbReference type="PROSITE" id="PS01315">
    <property type="entry name" value="CDS"/>
    <property type="match status" value="1"/>
</dbReference>
<feature type="compositionally biased region" description="Acidic residues" evidence="13">
    <location>
        <begin position="251"/>
        <end position="275"/>
    </location>
</feature>
<evidence type="ECO:0000256" key="13">
    <source>
        <dbReference type="SAM" id="MobiDB-lite"/>
    </source>
</evidence>
<keyword evidence="3" id="KW-1003">Cell membrane</keyword>
<keyword evidence="11" id="KW-0594">Phospholipid biosynthesis</keyword>
<sequence length="669" mass="71107">MPDNDADDIERRRTGDEPDEGDEGPLLSFDFDEAPMPHWSEPGSSELPDGGERLDPPEIETPSLQGSRLFPQLPDDPHLVDTSDTGLMDVLRSDTVPTIAPAGDSELFDTGPIDVEDAVPASDDLSEAVAESSGDEYSQSELSTDELFHESLFEEDAFDASEFDDAPIIGRGTESEAPLFDTGTINEVVDKSADDGEFVAVSDDLTGVDSNGSLSQASAIDAREAATPLDTPVAVSDSGNDPNISDIDNASVDEEDIADEPTAELVLEEENDVSEVESRRSDSLDEPAPSGDSLQTDEEEPLEGEQRQPPRVIELFDTPPSQRAMKRSPLVRGEATSRENNPDKVAESGDDWAHLGGPAPHWREDRRDYEEPVTVSDDDRVVTHSGNSSERNVSSKRSAGRNLPLAIVVGLGLGGAFFALLKVGPWAALCMVVLALAIAVTEFLSSAQNLGYRPATLLGIASVVGLSLGAYHRGYEAYPVVLGLTVLTGICWFLFDVDSEHVTANLAVTLLGVGWVGGLGSFAALILAQPNGDAILIGAVLGTVAYDVGGYVIGSTTGQSKLAPRVSPNKTYEGLLGGMMLAVVVTTLVLNRFPGIHPWSESMMDCLWLGLAIAVVAPIGDLAQSMIKRDMGVKDMGTLLPGHGGVFDRFDALLFVLPTTYFVADLVLG</sequence>
<feature type="region of interest" description="Disordered" evidence="13">
    <location>
        <begin position="219"/>
        <end position="395"/>
    </location>
</feature>
<evidence type="ECO:0000313" key="15">
    <source>
        <dbReference type="EMBL" id="SUZ79058.1"/>
    </source>
</evidence>
<feature type="compositionally biased region" description="Polar residues" evidence="13">
    <location>
        <begin position="237"/>
        <end position="248"/>
    </location>
</feature>
<evidence type="ECO:0000256" key="9">
    <source>
        <dbReference type="ARBA" id="ARBA00023098"/>
    </source>
</evidence>
<feature type="transmembrane region" description="Helical" evidence="14">
    <location>
        <begin position="575"/>
        <end position="595"/>
    </location>
</feature>
<feature type="transmembrane region" description="Helical" evidence="14">
    <location>
        <begin position="426"/>
        <end position="444"/>
    </location>
</feature>
<dbReference type="GO" id="GO:0016024">
    <property type="term" value="P:CDP-diacylglycerol biosynthetic process"/>
    <property type="evidence" value="ECO:0007669"/>
    <property type="project" value="TreeGrafter"/>
</dbReference>
<evidence type="ECO:0000256" key="10">
    <source>
        <dbReference type="ARBA" id="ARBA00023136"/>
    </source>
</evidence>
<dbReference type="AlphaFoldDB" id="A0A381QJF4"/>
<evidence type="ECO:0000256" key="14">
    <source>
        <dbReference type="SAM" id="Phobius"/>
    </source>
</evidence>
<evidence type="ECO:0000256" key="2">
    <source>
        <dbReference type="ARBA" id="ARBA00010185"/>
    </source>
</evidence>
<dbReference type="PANTHER" id="PTHR46382">
    <property type="entry name" value="PHOSPHATIDATE CYTIDYLYLTRANSFERASE"/>
    <property type="match status" value="1"/>
</dbReference>
<dbReference type="Pfam" id="PF01148">
    <property type="entry name" value="CTP_transf_1"/>
    <property type="match status" value="1"/>
</dbReference>
<feature type="transmembrane region" description="Helical" evidence="14">
    <location>
        <begin position="477"/>
        <end position="495"/>
    </location>
</feature>
<evidence type="ECO:0000256" key="6">
    <source>
        <dbReference type="ARBA" id="ARBA00022692"/>
    </source>
</evidence>
<feature type="compositionally biased region" description="Basic and acidic residues" evidence="13">
    <location>
        <begin position="335"/>
        <end position="353"/>
    </location>
</feature>
<accession>A0A381QJF4</accession>
<feature type="transmembrane region" description="Helical" evidence="14">
    <location>
        <begin position="607"/>
        <end position="627"/>
    </location>
</feature>
<keyword evidence="8 14" id="KW-1133">Transmembrane helix</keyword>
<feature type="transmembrane region" description="Helical" evidence="14">
    <location>
        <begin position="534"/>
        <end position="554"/>
    </location>
</feature>
<feature type="region of interest" description="Disordered" evidence="13">
    <location>
        <begin position="1"/>
        <end position="84"/>
    </location>
</feature>
<evidence type="ECO:0000256" key="5">
    <source>
        <dbReference type="ARBA" id="ARBA00022679"/>
    </source>
</evidence>
<evidence type="ECO:0000256" key="11">
    <source>
        <dbReference type="ARBA" id="ARBA00023209"/>
    </source>
</evidence>
<keyword evidence="4" id="KW-0444">Lipid biosynthesis</keyword>
<evidence type="ECO:0000256" key="8">
    <source>
        <dbReference type="ARBA" id="ARBA00022989"/>
    </source>
</evidence>
<dbReference type="PANTHER" id="PTHR46382:SF1">
    <property type="entry name" value="PHOSPHATIDATE CYTIDYLYLTRANSFERASE"/>
    <property type="match status" value="1"/>
</dbReference>
<feature type="compositionally biased region" description="Polar residues" evidence="13">
    <location>
        <begin position="384"/>
        <end position="395"/>
    </location>
</feature>
<dbReference type="EMBL" id="UINC01001372">
    <property type="protein sequence ID" value="SUZ79058.1"/>
    <property type="molecule type" value="Genomic_DNA"/>
</dbReference>
<dbReference type="InterPro" id="IPR000374">
    <property type="entry name" value="PC_trans"/>
</dbReference>
<name>A0A381QJF4_9ZZZZ</name>